<dbReference type="AlphaFoldDB" id="A0AAW9R977"/>
<feature type="transmembrane region" description="Helical" evidence="1">
    <location>
        <begin position="134"/>
        <end position="155"/>
    </location>
</feature>
<dbReference type="InterPro" id="IPR046586">
    <property type="entry name" value="DUF6644"/>
</dbReference>
<keyword evidence="4" id="KW-1185">Reference proteome</keyword>
<keyword evidence="1" id="KW-0472">Membrane</keyword>
<name>A0AAW9R977_9GAMM</name>
<sequence>MDSILTWMENSAPAQFILETPWAFPTLETLHFIGLILLIGSLYVVDLRFLGLARRIPLDAVLKFVPVTVLGFVINLVTGVLFLFADPFRYYPNLAFRLKMLAVLLAGLNLLWFKFSVNLDRLAADPTATPAFTLRLIAGLSLLLWTSVIVFGRLIPYLE</sequence>
<protein>
    <submittedName>
        <fullName evidence="3">DUF6644 family protein</fullName>
    </submittedName>
</protein>
<accession>A0AAW9R977</accession>
<dbReference type="Pfam" id="PF20349">
    <property type="entry name" value="DUF6644"/>
    <property type="match status" value="1"/>
</dbReference>
<evidence type="ECO:0000259" key="2">
    <source>
        <dbReference type="Pfam" id="PF20349"/>
    </source>
</evidence>
<evidence type="ECO:0000313" key="3">
    <source>
        <dbReference type="EMBL" id="MEJ8566108.1"/>
    </source>
</evidence>
<feature type="transmembrane region" description="Helical" evidence="1">
    <location>
        <begin position="30"/>
        <end position="49"/>
    </location>
</feature>
<feature type="domain" description="DUF6644" evidence="2">
    <location>
        <begin position="29"/>
        <end position="156"/>
    </location>
</feature>
<reference evidence="3 4" key="1">
    <citation type="submission" date="2024-02" db="EMBL/GenBank/DDBJ databases">
        <title>A novel Wenzhouxiangellaceae bacterium, isolated from coastal sediments.</title>
        <authorList>
            <person name="Du Z.-J."/>
            <person name="Ye Y.-Q."/>
            <person name="Zhang X.-Y."/>
        </authorList>
    </citation>
    <scope>NUCLEOTIDE SEQUENCE [LARGE SCALE GENOMIC DNA]</scope>
    <source>
        <strain evidence="3 4">CH-27</strain>
    </source>
</reference>
<keyword evidence="1" id="KW-1133">Transmembrane helix</keyword>
<organism evidence="3 4">
    <name type="scientific">Elongatibacter sediminis</name>
    <dbReference type="NCBI Taxonomy" id="3119006"/>
    <lineage>
        <taxon>Bacteria</taxon>
        <taxon>Pseudomonadati</taxon>
        <taxon>Pseudomonadota</taxon>
        <taxon>Gammaproteobacteria</taxon>
        <taxon>Chromatiales</taxon>
        <taxon>Wenzhouxiangellaceae</taxon>
        <taxon>Elongatibacter</taxon>
    </lineage>
</organism>
<dbReference type="EMBL" id="JAZHOG010000001">
    <property type="protein sequence ID" value="MEJ8566108.1"/>
    <property type="molecule type" value="Genomic_DNA"/>
</dbReference>
<comment type="caution">
    <text evidence="3">The sequence shown here is derived from an EMBL/GenBank/DDBJ whole genome shotgun (WGS) entry which is preliminary data.</text>
</comment>
<evidence type="ECO:0000256" key="1">
    <source>
        <dbReference type="SAM" id="Phobius"/>
    </source>
</evidence>
<proteinExistence type="predicted"/>
<feature type="transmembrane region" description="Helical" evidence="1">
    <location>
        <begin position="96"/>
        <end position="113"/>
    </location>
</feature>
<feature type="transmembrane region" description="Helical" evidence="1">
    <location>
        <begin position="61"/>
        <end position="84"/>
    </location>
</feature>
<evidence type="ECO:0000313" key="4">
    <source>
        <dbReference type="Proteomes" id="UP001359886"/>
    </source>
</evidence>
<gene>
    <name evidence="3" type="ORF">V3330_00615</name>
</gene>
<dbReference type="Proteomes" id="UP001359886">
    <property type="component" value="Unassembled WGS sequence"/>
</dbReference>
<keyword evidence="1" id="KW-0812">Transmembrane</keyword>
<dbReference type="RefSeq" id="WP_354693432.1">
    <property type="nucleotide sequence ID" value="NZ_JAZHOG010000001.1"/>
</dbReference>